<dbReference type="Proteomes" id="UP000886998">
    <property type="component" value="Unassembled WGS sequence"/>
</dbReference>
<proteinExistence type="predicted"/>
<dbReference type="SUPFAM" id="SSF52540">
    <property type="entry name" value="P-loop containing nucleoside triphosphate hydrolases"/>
    <property type="match status" value="1"/>
</dbReference>
<keyword evidence="2" id="KW-1185">Reference proteome</keyword>
<dbReference type="Gene3D" id="3.40.50.300">
    <property type="entry name" value="P-loop containing nucleotide triphosphate hydrolases"/>
    <property type="match status" value="1"/>
</dbReference>
<comment type="caution">
    <text evidence="1">The sequence shown here is derived from an EMBL/GenBank/DDBJ whole genome shotgun (WGS) entry which is preliminary data.</text>
</comment>
<dbReference type="PROSITE" id="PS51419">
    <property type="entry name" value="RAB"/>
    <property type="match status" value="1"/>
</dbReference>
<reference evidence="1" key="1">
    <citation type="submission" date="2020-08" db="EMBL/GenBank/DDBJ databases">
        <title>Multicomponent nature underlies the extraordinary mechanical properties of spider dragline silk.</title>
        <authorList>
            <person name="Kono N."/>
            <person name="Nakamura H."/>
            <person name="Mori M."/>
            <person name="Yoshida Y."/>
            <person name="Ohtoshi R."/>
            <person name="Malay A.D."/>
            <person name="Moran D.A.P."/>
            <person name="Tomita M."/>
            <person name="Numata K."/>
            <person name="Arakawa K."/>
        </authorList>
    </citation>
    <scope>NUCLEOTIDE SEQUENCE</scope>
</reference>
<accession>A0A8X6M897</accession>
<dbReference type="OrthoDB" id="6450830at2759"/>
<name>A0A8X6M897_9ARAC</name>
<gene>
    <name evidence="1" type="ORF">TNIN_390601</name>
</gene>
<dbReference type="InterPro" id="IPR001806">
    <property type="entry name" value="Small_GTPase"/>
</dbReference>
<dbReference type="Pfam" id="PF00071">
    <property type="entry name" value="Ras"/>
    <property type="match status" value="1"/>
</dbReference>
<dbReference type="GO" id="GO:0005525">
    <property type="term" value="F:GTP binding"/>
    <property type="evidence" value="ECO:0007669"/>
    <property type="project" value="InterPro"/>
</dbReference>
<organism evidence="1 2">
    <name type="scientific">Trichonephila inaurata madagascariensis</name>
    <dbReference type="NCBI Taxonomy" id="2747483"/>
    <lineage>
        <taxon>Eukaryota</taxon>
        <taxon>Metazoa</taxon>
        <taxon>Ecdysozoa</taxon>
        <taxon>Arthropoda</taxon>
        <taxon>Chelicerata</taxon>
        <taxon>Arachnida</taxon>
        <taxon>Araneae</taxon>
        <taxon>Araneomorphae</taxon>
        <taxon>Entelegynae</taxon>
        <taxon>Araneoidea</taxon>
        <taxon>Nephilidae</taxon>
        <taxon>Trichonephila</taxon>
        <taxon>Trichonephila inaurata</taxon>
    </lineage>
</organism>
<evidence type="ECO:0000313" key="2">
    <source>
        <dbReference type="Proteomes" id="UP000886998"/>
    </source>
</evidence>
<dbReference type="PRINTS" id="PR00449">
    <property type="entry name" value="RASTRNSFRMNG"/>
</dbReference>
<dbReference type="AlphaFoldDB" id="A0A8X6M897"/>
<evidence type="ECO:0000313" key="1">
    <source>
        <dbReference type="EMBL" id="GFS33936.1"/>
    </source>
</evidence>
<sequence length="207" mass="23318">MSSIAERFSRNTLRPLLVEKVLKPTYVGHIGVVGVPGVGKNTLCERFGQLSDVQIVAVENEAYREWRMDFSKRSLMENSGTLLCLHIISIGKGVERRNYEEILPKLNGIIFMFDITEPNTLHETIGLVAEAVFDYYGSDRPPSVLVGNKIDERTIPPKPSHVTTEQGKMASLRIHVKAYFECSAKCNVSCGTLLDYVLRMITGDRWR</sequence>
<dbReference type="GO" id="GO:0003924">
    <property type="term" value="F:GTPase activity"/>
    <property type="evidence" value="ECO:0007669"/>
    <property type="project" value="InterPro"/>
</dbReference>
<dbReference type="InterPro" id="IPR027417">
    <property type="entry name" value="P-loop_NTPase"/>
</dbReference>
<protein>
    <submittedName>
        <fullName evidence="1">Uncharacterized protein</fullName>
    </submittedName>
</protein>
<dbReference type="EMBL" id="BMAV01024545">
    <property type="protein sequence ID" value="GFS33936.1"/>
    <property type="molecule type" value="Genomic_DNA"/>
</dbReference>